<dbReference type="PANTHER" id="PTHR21262">
    <property type="entry name" value="GUANOSINE-3',5'-BIS DIPHOSPHATE 3'-PYROPHOSPHOHYDROLASE"/>
    <property type="match status" value="1"/>
</dbReference>
<dbReference type="SUPFAM" id="SSF109604">
    <property type="entry name" value="HD-domain/PDEase-like"/>
    <property type="match status" value="1"/>
</dbReference>
<evidence type="ECO:0000259" key="1">
    <source>
        <dbReference type="SMART" id="SM00954"/>
    </source>
</evidence>
<comment type="caution">
    <text evidence="2">The sequence shown here is derived from an EMBL/GenBank/DDBJ whole genome shotgun (WGS) entry which is preliminary data.</text>
</comment>
<accession>A0A833P3D2</accession>
<dbReference type="Gene3D" id="3.30.460.10">
    <property type="entry name" value="Beta Polymerase, domain 2"/>
    <property type="match status" value="1"/>
</dbReference>
<organism evidence="2 3">
    <name type="scientific">Candidatus Saganbacteria bacterium</name>
    <dbReference type="NCBI Taxonomy" id="2575572"/>
    <lineage>
        <taxon>Bacteria</taxon>
        <taxon>Bacillati</taxon>
        <taxon>Saganbacteria</taxon>
    </lineage>
</organism>
<dbReference type="Proteomes" id="UP000488506">
    <property type="component" value="Unassembled WGS sequence"/>
</dbReference>
<dbReference type="EMBL" id="WPAF01000007">
    <property type="protein sequence ID" value="KAF0134555.1"/>
    <property type="molecule type" value="Genomic_DNA"/>
</dbReference>
<dbReference type="AlphaFoldDB" id="A0A833P3D2"/>
<dbReference type="InterPro" id="IPR043519">
    <property type="entry name" value="NT_sf"/>
</dbReference>
<dbReference type="SMART" id="SM00954">
    <property type="entry name" value="RelA_SpoT"/>
    <property type="match status" value="1"/>
</dbReference>
<evidence type="ECO:0000313" key="3">
    <source>
        <dbReference type="Proteomes" id="UP000488506"/>
    </source>
</evidence>
<dbReference type="InterPro" id="IPR007685">
    <property type="entry name" value="RelA_SpoT"/>
</dbReference>
<dbReference type="GO" id="GO:0016301">
    <property type="term" value="F:kinase activity"/>
    <property type="evidence" value="ECO:0007669"/>
    <property type="project" value="UniProtKB-KW"/>
</dbReference>
<dbReference type="Pfam" id="PF04607">
    <property type="entry name" value="RelA_SpoT"/>
    <property type="match status" value="1"/>
</dbReference>
<keyword evidence="2" id="KW-0418">Kinase</keyword>
<proteinExistence type="predicted"/>
<gene>
    <name evidence="2" type="ORF">FD145_573</name>
</gene>
<dbReference type="PANTHER" id="PTHR21262:SF31">
    <property type="entry name" value="GTP PYROPHOSPHOKINASE"/>
    <property type="match status" value="1"/>
</dbReference>
<protein>
    <submittedName>
        <fullName evidence="2">GTP pyrophosphokinase</fullName>
    </submittedName>
</protein>
<reference evidence="2 3" key="1">
    <citation type="submission" date="2019-12" db="EMBL/GenBank/DDBJ databases">
        <authorList>
            <person name="Wolfe R."/>
            <person name="Danczak R."/>
            <person name="Wilkins M."/>
        </authorList>
    </citation>
    <scope>NUCLEOTIDE SEQUENCE [LARGE SCALE GENOMIC DNA]</scope>
    <source>
        <strain evidence="2">X2_MaxBin.013</strain>
    </source>
</reference>
<evidence type="ECO:0000313" key="2">
    <source>
        <dbReference type="EMBL" id="KAF0134555.1"/>
    </source>
</evidence>
<name>A0A833P3D2_UNCSA</name>
<dbReference type="SUPFAM" id="SSF81301">
    <property type="entry name" value="Nucleotidyltransferase"/>
    <property type="match status" value="1"/>
</dbReference>
<keyword evidence="2" id="KW-0808">Transferase</keyword>
<dbReference type="Gene3D" id="1.10.3210.10">
    <property type="entry name" value="Hypothetical protein af1432"/>
    <property type="match status" value="1"/>
</dbReference>
<feature type="domain" description="RelA/SpoT" evidence="1">
    <location>
        <begin position="293"/>
        <end position="401"/>
    </location>
</feature>
<dbReference type="Pfam" id="PF13328">
    <property type="entry name" value="HD_4"/>
    <property type="match status" value="1"/>
</dbReference>
<dbReference type="CDD" id="cd05399">
    <property type="entry name" value="NT_Rel-Spo_like"/>
    <property type="match status" value="1"/>
</dbReference>
<dbReference type="GO" id="GO:0015969">
    <property type="term" value="P:guanosine tetraphosphate metabolic process"/>
    <property type="evidence" value="ECO:0007669"/>
    <property type="project" value="InterPro"/>
</dbReference>
<sequence length="673" mass="77076">MLTINLTRVLIQKSGKTFIVPTGRDFFIRELRKSVFANRIYSLANKLKAASPIFNRERFFEAAGLCVYAHRNQFRKFNNSPYADHPITLAEKEFEVLHVVDEDELIAGLLHDTVEDTEIDLSFIEDKFGGAVAGLVDGLTKIKQFENDRLINEENINKFLQALLKDIRTLRLKMTDRAINLLDAESLGDESRIRNAQEALDFYVPLSVLVGLMKAARHLSDVAFKALYPNQHAAIQSTIKEVYNKNNQLILDLIKTIKTLYLESLLSSLPLRSMRANQFNYSSYFTRLFRIFSKSRTPYEIFQITTMKNAEIKNFSDIIMIQITVETEQDCYQVINLIHGLGLPMDRYWHDYIKDPKIGGYQSLHTAITYNGILIRFQIRTQQMQGVAQEGVLHGAYTAGGKFIQPNLPWLNNDWLRLILTVMDRRDKILLTKSLAQARLADIIVDNEKGQRINHLRDVLLPRGISPLEAAIIADPQTGIHLVNAFHYDISKPIDQPISEGIGVIVLHLSNEIQYRDYNSLLKNPLARYKFYEYIQTQSLEFKHKLGKGILAKSLAGIYINADNFSSEDSIIFLDSLADQMFDSKLSAEEIAGNLKNSLKNPNGSPIKTVKLELEESSNIDEIINKLFDLFPIESYQRKNGKIIIDIPIYCNFQSIQLDNFLKKYDRIMQYAS</sequence>